<proteinExistence type="predicted"/>
<feature type="non-terminal residue" evidence="1">
    <location>
        <position position="29"/>
    </location>
</feature>
<comment type="caution">
    <text evidence="1">The sequence shown here is derived from an EMBL/GenBank/DDBJ whole genome shotgun (WGS) entry which is preliminary data.</text>
</comment>
<dbReference type="AlphaFoldDB" id="A0A4Y2N5G6"/>
<keyword evidence="3" id="KW-1185">Reference proteome</keyword>
<gene>
    <name evidence="2" type="ORF">AVEN_221072_1</name>
    <name evidence="1" type="ORF">AVEN_246436_1</name>
</gene>
<organism evidence="1 3">
    <name type="scientific">Araneus ventricosus</name>
    <name type="common">Orbweaver spider</name>
    <name type="synonym">Epeira ventricosa</name>
    <dbReference type="NCBI Taxonomy" id="182803"/>
    <lineage>
        <taxon>Eukaryota</taxon>
        <taxon>Metazoa</taxon>
        <taxon>Ecdysozoa</taxon>
        <taxon>Arthropoda</taxon>
        <taxon>Chelicerata</taxon>
        <taxon>Arachnida</taxon>
        <taxon>Araneae</taxon>
        <taxon>Araneomorphae</taxon>
        <taxon>Entelegynae</taxon>
        <taxon>Araneoidea</taxon>
        <taxon>Araneidae</taxon>
        <taxon>Araneus</taxon>
    </lineage>
</organism>
<dbReference type="EMBL" id="BGPR01207536">
    <property type="protein sequence ID" value="GBN33850.1"/>
    <property type="molecule type" value="Genomic_DNA"/>
</dbReference>
<dbReference type="EMBL" id="BGPR01207591">
    <property type="protein sequence ID" value="GBN33967.1"/>
    <property type="molecule type" value="Genomic_DNA"/>
</dbReference>
<protein>
    <submittedName>
        <fullName evidence="1">Uncharacterized protein</fullName>
    </submittedName>
</protein>
<accession>A0A4Y2N5G6</accession>
<evidence type="ECO:0000313" key="1">
    <source>
        <dbReference type="EMBL" id="GBN33850.1"/>
    </source>
</evidence>
<sequence length="29" mass="3250">MLPRHCGGLGIWGKIGHPYIIAFDDPEKK</sequence>
<reference evidence="1 3" key="1">
    <citation type="journal article" date="2019" name="Sci. Rep.">
        <title>Orb-weaving spider Araneus ventricosus genome elucidates the spidroin gene catalogue.</title>
        <authorList>
            <person name="Kono N."/>
            <person name="Nakamura H."/>
            <person name="Ohtoshi R."/>
            <person name="Moran D.A.P."/>
            <person name="Shinohara A."/>
            <person name="Yoshida Y."/>
            <person name="Fujiwara M."/>
            <person name="Mori M."/>
            <person name="Tomita M."/>
            <person name="Arakawa K."/>
        </authorList>
    </citation>
    <scope>NUCLEOTIDE SEQUENCE [LARGE SCALE GENOMIC DNA]</scope>
</reference>
<evidence type="ECO:0000313" key="2">
    <source>
        <dbReference type="EMBL" id="GBN33967.1"/>
    </source>
</evidence>
<evidence type="ECO:0000313" key="3">
    <source>
        <dbReference type="Proteomes" id="UP000499080"/>
    </source>
</evidence>
<name>A0A4Y2N5G6_ARAVE</name>
<dbReference type="Proteomes" id="UP000499080">
    <property type="component" value="Unassembled WGS sequence"/>
</dbReference>